<evidence type="ECO:0000313" key="2">
    <source>
        <dbReference type="EMBL" id="KAF8441364.1"/>
    </source>
</evidence>
<name>A0AAD4BVS6_BOLED</name>
<feature type="compositionally biased region" description="Basic residues" evidence="1">
    <location>
        <begin position="179"/>
        <end position="189"/>
    </location>
</feature>
<dbReference type="AlphaFoldDB" id="A0AAD4BVS6"/>
<evidence type="ECO:0000313" key="3">
    <source>
        <dbReference type="Proteomes" id="UP001194468"/>
    </source>
</evidence>
<reference evidence="2" key="1">
    <citation type="submission" date="2019-10" db="EMBL/GenBank/DDBJ databases">
        <authorList>
            <consortium name="DOE Joint Genome Institute"/>
            <person name="Kuo A."/>
            <person name="Miyauchi S."/>
            <person name="Kiss E."/>
            <person name="Drula E."/>
            <person name="Kohler A."/>
            <person name="Sanchez-Garcia M."/>
            <person name="Andreopoulos B."/>
            <person name="Barry K.W."/>
            <person name="Bonito G."/>
            <person name="Buee M."/>
            <person name="Carver A."/>
            <person name="Chen C."/>
            <person name="Cichocki N."/>
            <person name="Clum A."/>
            <person name="Culley D."/>
            <person name="Crous P.W."/>
            <person name="Fauchery L."/>
            <person name="Girlanda M."/>
            <person name="Hayes R."/>
            <person name="Keri Z."/>
            <person name="LaButti K."/>
            <person name="Lipzen A."/>
            <person name="Lombard V."/>
            <person name="Magnuson J."/>
            <person name="Maillard F."/>
            <person name="Morin E."/>
            <person name="Murat C."/>
            <person name="Nolan M."/>
            <person name="Ohm R."/>
            <person name="Pangilinan J."/>
            <person name="Pereira M."/>
            <person name="Perotto S."/>
            <person name="Peter M."/>
            <person name="Riley R."/>
            <person name="Sitrit Y."/>
            <person name="Stielow B."/>
            <person name="Szollosi G."/>
            <person name="Zifcakova L."/>
            <person name="Stursova M."/>
            <person name="Spatafora J.W."/>
            <person name="Tedersoo L."/>
            <person name="Vaario L.-M."/>
            <person name="Yamada A."/>
            <person name="Yan M."/>
            <person name="Wang P."/>
            <person name="Xu J."/>
            <person name="Bruns T."/>
            <person name="Baldrian P."/>
            <person name="Vilgalys R."/>
            <person name="Henrissat B."/>
            <person name="Grigoriev I.V."/>
            <person name="Hibbett D."/>
            <person name="Nagy L.G."/>
            <person name="Martin F.M."/>
        </authorList>
    </citation>
    <scope>NUCLEOTIDE SEQUENCE</scope>
    <source>
        <strain evidence="2">BED1</strain>
    </source>
</reference>
<dbReference type="Proteomes" id="UP001194468">
    <property type="component" value="Unassembled WGS sequence"/>
</dbReference>
<gene>
    <name evidence="2" type="ORF">L210DRAFT_2069178</name>
</gene>
<comment type="caution">
    <text evidence="2">The sequence shown here is derived from an EMBL/GenBank/DDBJ whole genome shotgun (WGS) entry which is preliminary data.</text>
</comment>
<evidence type="ECO:0000256" key="1">
    <source>
        <dbReference type="SAM" id="MobiDB-lite"/>
    </source>
</evidence>
<feature type="region of interest" description="Disordered" evidence="1">
    <location>
        <begin position="1"/>
        <end position="65"/>
    </location>
</feature>
<accession>A0AAD4BVS6</accession>
<feature type="region of interest" description="Disordered" evidence="1">
    <location>
        <begin position="162"/>
        <end position="236"/>
    </location>
</feature>
<keyword evidence="3" id="KW-1185">Reference proteome</keyword>
<dbReference type="EMBL" id="WHUW01000010">
    <property type="protein sequence ID" value="KAF8441364.1"/>
    <property type="molecule type" value="Genomic_DNA"/>
</dbReference>
<feature type="compositionally biased region" description="Low complexity" evidence="1">
    <location>
        <begin position="44"/>
        <end position="58"/>
    </location>
</feature>
<sequence>MVASGQRTMTEAVPPPPNAIVRDHHKPVAEGTISDLPHGLSTRGGAVQSAQANSSVAGKEAVAKHRPESLEFIPQSVIRRYPSAGHCFGHRPFSPGHDYQFPLAPPHVFVNNPAMLLEGTWPRATYTTLEGPWRASFFTEIHPTRQFMGGQAFVIETAPVEQESTSLSKRPAMHELSPLRKRPTHRRRLGVPARAALRDCSSTARRRRNDGNDGSSTSDSDSDFESNSEYSTRSSADESILPRILGADLIAAIDANSEPDMNLVASRRTKRTPLNLYEDFLISEDSTADISMVMQVSSYDDASGGEVIAPAFRPLTHEDIQQWASGVVQKCVRQVCRSHVHAEPSSPSQASDVCAERPSGSGVSQCPLSGLHCKSGAAALTDIPAPKTEELPVSLPPTSVHPSQKPLQVRNLQDIPEFVPRQGYVSMITGRVEGPGRFNTRTTVDNARDAAARVIARMENQAGFNTRQFVGTEEKRMVNTAGGRQGTLRCA</sequence>
<proteinExistence type="predicted"/>
<organism evidence="2 3">
    <name type="scientific">Boletus edulis BED1</name>
    <dbReference type="NCBI Taxonomy" id="1328754"/>
    <lineage>
        <taxon>Eukaryota</taxon>
        <taxon>Fungi</taxon>
        <taxon>Dikarya</taxon>
        <taxon>Basidiomycota</taxon>
        <taxon>Agaricomycotina</taxon>
        <taxon>Agaricomycetes</taxon>
        <taxon>Agaricomycetidae</taxon>
        <taxon>Boletales</taxon>
        <taxon>Boletineae</taxon>
        <taxon>Boletaceae</taxon>
        <taxon>Boletoideae</taxon>
        <taxon>Boletus</taxon>
    </lineage>
</organism>
<protein>
    <submittedName>
        <fullName evidence="2">Uncharacterized protein</fullName>
    </submittedName>
</protein>
<reference evidence="2" key="2">
    <citation type="journal article" date="2020" name="Nat. Commun.">
        <title>Large-scale genome sequencing of mycorrhizal fungi provides insights into the early evolution of symbiotic traits.</title>
        <authorList>
            <person name="Miyauchi S."/>
            <person name="Kiss E."/>
            <person name="Kuo A."/>
            <person name="Drula E."/>
            <person name="Kohler A."/>
            <person name="Sanchez-Garcia M."/>
            <person name="Morin E."/>
            <person name="Andreopoulos B."/>
            <person name="Barry K.W."/>
            <person name="Bonito G."/>
            <person name="Buee M."/>
            <person name="Carver A."/>
            <person name="Chen C."/>
            <person name="Cichocki N."/>
            <person name="Clum A."/>
            <person name="Culley D."/>
            <person name="Crous P.W."/>
            <person name="Fauchery L."/>
            <person name="Girlanda M."/>
            <person name="Hayes R.D."/>
            <person name="Keri Z."/>
            <person name="LaButti K."/>
            <person name="Lipzen A."/>
            <person name="Lombard V."/>
            <person name="Magnuson J."/>
            <person name="Maillard F."/>
            <person name="Murat C."/>
            <person name="Nolan M."/>
            <person name="Ohm R.A."/>
            <person name="Pangilinan J."/>
            <person name="Pereira M.F."/>
            <person name="Perotto S."/>
            <person name="Peter M."/>
            <person name="Pfister S."/>
            <person name="Riley R."/>
            <person name="Sitrit Y."/>
            <person name="Stielow J.B."/>
            <person name="Szollosi G."/>
            <person name="Zifcakova L."/>
            <person name="Stursova M."/>
            <person name="Spatafora J.W."/>
            <person name="Tedersoo L."/>
            <person name="Vaario L.M."/>
            <person name="Yamada A."/>
            <person name="Yan M."/>
            <person name="Wang P."/>
            <person name="Xu J."/>
            <person name="Bruns T."/>
            <person name="Baldrian P."/>
            <person name="Vilgalys R."/>
            <person name="Dunand C."/>
            <person name="Henrissat B."/>
            <person name="Grigoriev I.V."/>
            <person name="Hibbett D."/>
            <person name="Nagy L.G."/>
            <person name="Martin F.M."/>
        </authorList>
    </citation>
    <scope>NUCLEOTIDE SEQUENCE</scope>
    <source>
        <strain evidence="2">BED1</strain>
    </source>
</reference>